<organism evidence="2 3">
    <name type="scientific">Gracilinema caldarium (strain ATCC 51460 / DSM 7334 / H1)</name>
    <name type="common">Treponema caldarium</name>
    <dbReference type="NCBI Taxonomy" id="744872"/>
    <lineage>
        <taxon>Bacteria</taxon>
        <taxon>Pseudomonadati</taxon>
        <taxon>Spirochaetota</taxon>
        <taxon>Spirochaetia</taxon>
        <taxon>Spirochaetales</taxon>
        <taxon>Breznakiellaceae</taxon>
        <taxon>Gracilinema</taxon>
    </lineage>
</organism>
<accession>F8EXN1</accession>
<proteinExistence type="predicted"/>
<dbReference type="Gene3D" id="1.20.120.1760">
    <property type="match status" value="1"/>
</dbReference>
<evidence type="ECO:0000313" key="3">
    <source>
        <dbReference type="Proteomes" id="UP000000503"/>
    </source>
</evidence>
<name>F8EXN1_GRAC1</name>
<feature type="transmembrane region" description="Helical" evidence="1">
    <location>
        <begin position="214"/>
        <end position="232"/>
    </location>
</feature>
<dbReference type="GO" id="GO:0008654">
    <property type="term" value="P:phospholipid biosynthetic process"/>
    <property type="evidence" value="ECO:0007669"/>
    <property type="project" value="InterPro"/>
</dbReference>
<dbReference type="GO" id="GO:0016780">
    <property type="term" value="F:phosphotransferase activity, for other substituted phosphate groups"/>
    <property type="evidence" value="ECO:0007669"/>
    <property type="project" value="InterPro"/>
</dbReference>
<dbReference type="RefSeq" id="WP_013968921.1">
    <property type="nucleotide sequence ID" value="NC_015732.1"/>
</dbReference>
<keyword evidence="1" id="KW-0812">Transmembrane</keyword>
<dbReference type="EMBL" id="CP002868">
    <property type="protein sequence ID" value="AEJ19612.1"/>
    <property type="molecule type" value="Genomic_DNA"/>
</dbReference>
<keyword evidence="3" id="KW-1185">Reference proteome</keyword>
<keyword evidence="1" id="KW-1133">Transmembrane helix</keyword>
<dbReference type="InterPro" id="IPR043130">
    <property type="entry name" value="CDP-OH_PTrfase_TM_dom"/>
</dbReference>
<dbReference type="OrthoDB" id="269185at2"/>
<keyword evidence="1" id="KW-0472">Membrane</keyword>
<reference evidence="3" key="1">
    <citation type="journal article" date="2013" name="Stand. Genomic Sci.">
        <title>Genome sequence of the thermophilic fresh-water bacterium Spirochaeta caldaria type strain (H1(T)), reclassification of Spirochaeta caldaria, Spirochaeta stenostrepta, and Spirochaeta zuelzerae in the genus Treponema as Treponema caldaria comb. nov., Treponema stenostrepta comb. nov., and Treponema zuelzerae comb. nov., and emendation of the genus Treponema.</title>
        <authorList>
            <person name="Abt B."/>
            <person name="Goker M."/>
            <person name="Scheuner C."/>
            <person name="Han C."/>
            <person name="Lu M."/>
            <person name="Misra M."/>
            <person name="Lapidus A."/>
            <person name="Nolan M."/>
            <person name="Lucas S."/>
            <person name="Hammon N."/>
            <person name="Deshpande S."/>
            <person name="Cheng J.F."/>
            <person name="Tapia R."/>
            <person name="Goodwin L.A."/>
            <person name="Pitluck S."/>
            <person name="Liolios K."/>
            <person name="Pagani I."/>
            <person name="Ivanova N."/>
            <person name="Mavromatis K."/>
            <person name="Mikhailova N."/>
            <person name="Huntemann M."/>
            <person name="Pati A."/>
            <person name="Chen A."/>
            <person name="Palaniappan K."/>
            <person name="Land M."/>
            <person name="Hauser L."/>
            <person name="Jeffries C.D."/>
            <person name="Rohde M."/>
            <person name="Spring S."/>
            <person name="Gronow S."/>
            <person name="Detter J.C."/>
            <person name="Bristow J."/>
            <person name="Eisen J.A."/>
            <person name="Markowitz V."/>
            <person name="Hugenholtz P."/>
            <person name="Kyrpides N.C."/>
            <person name="Woyke T."/>
            <person name="Klenk H.P."/>
        </authorList>
    </citation>
    <scope>NUCLEOTIDE SEQUENCE</scope>
    <source>
        <strain evidence="3">ATCC 51460 / DSM 7334 / H1</strain>
    </source>
</reference>
<dbReference type="InterPro" id="IPR000462">
    <property type="entry name" value="CDP-OH_P_trans"/>
</dbReference>
<protein>
    <submittedName>
        <fullName evidence="2">CDP-alcohol phosphatidyltransferase</fullName>
    </submittedName>
</protein>
<feature type="transmembrane region" description="Helical" evidence="1">
    <location>
        <begin position="115"/>
        <end position="135"/>
    </location>
</feature>
<dbReference type="STRING" id="744872.Spica_1468"/>
<sequence length="236" mass="26563">MHYSIKDIIASLPEEKKYSDSYWTRFVLRPVSFPISWFFLKLNCTPNGVSWIGVFIAVLGGLLFGINYFIPIQINILYWLGLLCFFIFSIFDCVDGNMARTINLPNPWGSWVDAVGGYIAYTVALLSLGLATGAMHRELSGLYIFLGGFSAATNMLMRATVQSHRANKAKLFGIEQSASPESEKRLSEHLGITGIMFPLFGIGVLYHVLSFVLFFYTIVYGIGSIWILFKLCRKLH</sequence>
<dbReference type="GO" id="GO:0016020">
    <property type="term" value="C:membrane"/>
    <property type="evidence" value="ECO:0007669"/>
    <property type="project" value="InterPro"/>
</dbReference>
<feature type="transmembrane region" description="Helical" evidence="1">
    <location>
        <begin position="76"/>
        <end position="94"/>
    </location>
</feature>
<gene>
    <name evidence="2" type="ordered locus">Spica_1468</name>
</gene>
<dbReference type="HOGENOM" id="CLU_1136268_0_0_12"/>
<dbReference type="AlphaFoldDB" id="F8EXN1"/>
<evidence type="ECO:0000256" key="1">
    <source>
        <dbReference type="SAM" id="Phobius"/>
    </source>
</evidence>
<dbReference type="eggNOG" id="COG0558">
    <property type="taxonomic scope" value="Bacteria"/>
</dbReference>
<dbReference type="Proteomes" id="UP000000503">
    <property type="component" value="Chromosome"/>
</dbReference>
<feature type="transmembrane region" description="Helical" evidence="1">
    <location>
        <begin position="141"/>
        <end position="161"/>
    </location>
</feature>
<feature type="transmembrane region" description="Helical" evidence="1">
    <location>
        <begin position="52"/>
        <end position="70"/>
    </location>
</feature>
<dbReference type="Pfam" id="PF01066">
    <property type="entry name" value="CDP-OH_P_transf"/>
    <property type="match status" value="1"/>
</dbReference>
<dbReference type="KEGG" id="scd:Spica_1468"/>
<evidence type="ECO:0000313" key="2">
    <source>
        <dbReference type="EMBL" id="AEJ19612.1"/>
    </source>
</evidence>